<keyword evidence="3" id="KW-0653">Protein transport</keyword>
<organism evidence="5 6">
    <name type="scientific">Hydrogenovibrio crunogenus</name>
    <dbReference type="NCBI Taxonomy" id="39765"/>
    <lineage>
        <taxon>Bacteria</taxon>
        <taxon>Pseudomonadati</taxon>
        <taxon>Pseudomonadota</taxon>
        <taxon>Gammaproteobacteria</taxon>
        <taxon>Thiotrichales</taxon>
        <taxon>Piscirickettsiaceae</taxon>
        <taxon>Hydrogenovibrio</taxon>
    </lineage>
</organism>
<evidence type="ECO:0000313" key="6">
    <source>
        <dbReference type="Proteomes" id="UP000296201"/>
    </source>
</evidence>
<dbReference type="SUPFAM" id="SSF160544">
    <property type="entry name" value="EscU C-terminal domain-like"/>
    <property type="match status" value="1"/>
</dbReference>
<dbReference type="RefSeq" id="WP_135795396.1">
    <property type="nucleotide sequence ID" value="NZ_CP032096.1"/>
</dbReference>
<name>A0A4P7NY70_9GAMM</name>
<dbReference type="Proteomes" id="UP000296201">
    <property type="component" value="Chromosome"/>
</dbReference>
<comment type="similarity">
    <text evidence="1">Belongs to the type III secretion exporter family.</text>
</comment>
<dbReference type="PANTHER" id="PTHR30531:SF12">
    <property type="entry name" value="FLAGELLAR BIOSYNTHETIC PROTEIN FLHB"/>
    <property type="match status" value="1"/>
</dbReference>
<evidence type="ECO:0000256" key="3">
    <source>
        <dbReference type="ARBA" id="ARBA00023225"/>
    </source>
</evidence>
<dbReference type="GO" id="GO:0005886">
    <property type="term" value="C:plasma membrane"/>
    <property type="evidence" value="ECO:0007669"/>
    <property type="project" value="TreeGrafter"/>
</dbReference>
<dbReference type="Gene3D" id="3.40.1690.10">
    <property type="entry name" value="secretion proteins EscU"/>
    <property type="match status" value="1"/>
</dbReference>
<sequence>MTKETPRNTTLDQKVAITLEYDGESAPKVTAKGSGTLAEQIIKVAKENNIPITEDHELVQLLAQVELDQEIPELLYEAVVQVLIFAYQLSEKEIPSPSRELETNESSNE</sequence>
<keyword evidence="5" id="KW-0969">Cilium</keyword>
<evidence type="ECO:0000256" key="2">
    <source>
        <dbReference type="ARBA" id="ARBA00021622"/>
    </source>
</evidence>
<evidence type="ECO:0000256" key="4">
    <source>
        <dbReference type="ARBA" id="ARBA00025078"/>
    </source>
</evidence>
<keyword evidence="3" id="KW-0813">Transport</keyword>
<dbReference type="OrthoDB" id="5244399at2"/>
<evidence type="ECO:0000313" key="5">
    <source>
        <dbReference type="EMBL" id="QBZ82713.1"/>
    </source>
</evidence>
<accession>A0A4P7NY70</accession>
<comment type="function">
    <text evidence="4">Required for formation of the rod structure in the basal body of the flagellar apparatus. Together with FliI and FliH, may constitute the export apparatus of flagellin.</text>
</comment>
<protein>
    <recommendedName>
        <fullName evidence="2">Flagellar biosynthetic protein FlhB</fullName>
    </recommendedName>
</protein>
<dbReference type="EMBL" id="CP032096">
    <property type="protein sequence ID" value="QBZ82713.1"/>
    <property type="molecule type" value="Genomic_DNA"/>
</dbReference>
<dbReference type="InterPro" id="IPR029025">
    <property type="entry name" value="T3SS_substrate_exporter_C"/>
</dbReference>
<proteinExistence type="inferred from homology"/>
<reference evidence="5 6" key="1">
    <citation type="submission" date="2018-08" db="EMBL/GenBank/DDBJ databases">
        <title>Horizontal acquisition of hydrogen conversion ability and other habitat adaptations in Hydrogenovibrio crunogenus strains.</title>
        <authorList>
            <person name="Gonnella G."/>
            <person name="Adam N."/>
            <person name="Perner M."/>
        </authorList>
    </citation>
    <scope>NUCLEOTIDE SEQUENCE [LARGE SCALE GENOMIC DNA]</scope>
    <source>
        <strain evidence="5 6">SP-41</strain>
    </source>
</reference>
<keyword evidence="3" id="KW-1006">Bacterial flagellum protein export</keyword>
<dbReference type="InterPro" id="IPR006135">
    <property type="entry name" value="T3SS_substrate_exporter"/>
</dbReference>
<dbReference type="Pfam" id="PF01312">
    <property type="entry name" value="Bac_export_2"/>
    <property type="match status" value="1"/>
</dbReference>
<keyword evidence="6" id="KW-1185">Reference proteome</keyword>
<keyword evidence="5" id="KW-0282">Flagellum</keyword>
<evidence type="ECO:0000256" key="1">
    <source>
        <dbReference type="ARBA" id="ARBA00010690"/>
    </source>
</evidence>
<dbReference type="GO" id="GO:0009306">
    <property type="term" value="P:protein secretion"/>
    <property type="evidence" value="ECO:0007669"/>
    <property type="project" value="InterPro"/>
</dbReference>
<gene>
    <name evidence="5" type="primary">flhB_2</name>
    <name evidence="5" type="ORF">GHNINEIG_00748</name>
</gene>
<dbReference type="AlphaFoldDB" id="A0A4P7NY70"/>
<keyword evidence="5" id="KW-0966">Cell projection</keyword>
<dbReference type="PANTHER" id="PTHR30531">
    <property type="entry name" value="FLAGELLAR BIOSYNTHETIC PROTEIN FLHB"/>
    <property type="match status" value="1"/>
</dbReference>